<accession>A0ACB9K8Q1</accession>
<reference evidence="2" key="1">
    <citation type="journal article" date="2022" name="Mol. Ecol. Resour.">
        <title>The genomes of chicory, endive, great burdock and yacon provide insights into Asteraceae palaeo-polyploidization history and plant inulin production.</title>
        <authorList>
            <person name="Fan W."/>
            <person name="Wang S."/>
            <person name="Wang H."/>
            <person name="Wang A."/>
            <person name="Jiang F."/>
            <person name="Liu H."/>
            <person name="Zhao H."/>
            <person name="Xu D."/>
            <person name="Zhang Y."/>
        </authorList>
    </citation>
    <scope>NUCLEOTIDE SEQUENCE [LARGE SCALE GENOMIC DNA]</scope>
    <source>
        <strain evidence="2">cv. Yunnan</strain>
    </source>
</reference>
<evidence type="ECO:0000313" key="1">
    <source>
        <dbReference type="EMBL" id="KAI3828594.1"/>
    </source>
</evidence>
<gene>
    <name evidence="1" type="ORF">L1987_02698</name>
</gene>
<comment type="caution">
    <text evidence="1">The sequence shown here is derived from an EMBL/GenBank/DDBJ whole genome shotgun (WGS) entry which is preliminary data.</text>
</comment>
<sequence length="67" mass="7386">MEAPLESLSGTPDDDRLGSYKSTSQLTDVPAPKTSTAGHRIIASTTTFLHRLKITSWRLENVFVNLL</sequence>
<name>A0ACB9K8Q1_9ASTR</name>
<protein>
    <submittedName>
        <fullName evidence="1">Uncharacterized protein</fullName>
    </submittedName>
</protein>
<evidence type="ECO:0000313" key="2">
    <source>
        <dbReference type="Proteomes" id="UP001056120"/>
    </source>
</evidence>
<keyword evidence="2" id="KW-1185">Reference proteome</keyword>
<dbReference type="EMBL" id="CM042018">
    <property type="protein sequence ID" value="KAI3828594.1"/>
    <property type="molecule type" value="Genomic_DNA"/>
</dbReference>
<organism evidence="1 2">
    <name type="scientific">Smallanthus sonchifolius</name>
    <dbReference type="NCBI Taxonomy" id="185202"/>
    <lineage>
        <taxon>Eukaryota</taxon>
        <taxon>Viridiplantae</taxon>
        <taxon>Streptophyta</taxon>
        <taxon>Embryophyta</taxon>
        <taxon>Tracheophyta</taxon>
        <taxon>Spermatophyta</taxon>
        <taxon>Magnoliopsida</taxon>
        <taxon>eudicotyledons</taxon>
        <taxon>Gunneridae</taxon>
        <taxon>Pentapetalae</taxon>
        <taxon>asterids</taxon>
        <taxon>campanulids</taxon>
        <taxon>Asterales</taxon>
        <taxon>Asteraceae</taxon>
        <taxon>Asteroideae</taxon>
        <taxon>Heliantheae alliance</taxon>
        <taxon>Millerieae</taxon>
        <taxon>Smallanthus</taxon>
    </lineage>
</organism>
<proteinExistence type="predicted"/>
<reference evidence="1 2" key="2">
    <citation type="journal article" date="2022" name="Mol. Ecol. Resour.">
        <title>The genomes of chicory, endive, great burdock and yacon provide insights into Asteraceae paleo-polyploidization history and plant inulin production.</title>
        <authorList>
            <person name="Fan W."/>
            <person name="Wang S."/>
            <person name="Wang H."/>
            <person name="Wang A."/>
            <person name="Jiang F."/>
            <person name="Liu H."/>
            <person name="Zhao H."/>
            <person name="Xu D."/>
            <person name="Zhang Y."/>
        </authorList>
    </citation>
    <scope>NUCLEOTIDE SEQUENCE [LARGE SCALE GENOMIC DNA]</scope>
    <source>
        <strain evidence="2">cv. Yunnan</strain>
        <tissue evidence="1">Leaves</tissue>
    </source>
</reference>
<dbReference type="Proteomes" id="UP001056120">
    <property type="component" value="Linkage Group LG01"/>
</dbReference>